<dbReference type="RefSeq" id="XP_014239911.1">
    <property type="nucleotide sequence ID" value="XM_014384425.2"/>
</dbReference>
<dbReference type="GO" id="GO:0006364">
    <property type="term" value="P:rRNA processing"/>
    <property type="evidence" value="ECO:0007669"/>
    <property type="project" value="InterPro"/>
</dbReference>
<dbReference type="InterPro" id="IPR000238">
    <property type="entry name" value="RbfA"/>
</dbReference>
<reference evidence="1" key="1">
    <citation type="submission" date="2022-01" db="UniProtKB">
        <authorList>
            <consortium name="EnsemblMetazoa"/>
        </authorList>
    </citation>
    <scope>IDENTIFICATION</scope>
</reference>
<dbReference type="Gene3D" id="3.30.300.20">
    <property type="match status" value="1"/>
</dbReference>
<dbReference type="KEGG" id="clec:106661182"/>
<dbReference type="Pfam" id="PF02033">
    <property type="entry name" value="RBFA"/>
    <property type="match status" value="1"/>
</dbReference>
<keyword evidence="2" id="KW-1185">Reference proteome</keyword>
<dbReference type="AlphaFoldDB" id="A0A8I6R709"/>
<sequence length="279" mass="32139">MCSNLISKTVFNGICIFQLSIRNYSLTIPCSSKQREVRFMGKLLGVAKPKRKFQIFNNTRITNPIEVVGHRAPKMANKRRQAVLNTLFMKNITDIMVTRSLGIDIIEQGIEITRVAVSADYTFLNAYYMIKNEIPDLENTLLQLSFSLRHELSQLKLMGNIPRIKFIRDKDNKNVTVDYLLAKADMGVEDDLLVKEMKDEFEETLPPMENTIYGLNHSKIMEKIKFYQKKASAHHRKVPQEVDKENDNSTSLPLKEISNVQLDSKSLIYNYISSKKNKS</sequence>
<accession>A0A8I6R709</accession>
<dbReference type="Proteomes" id="UP000494040">
    <property type="component" value="Unassembled WGS sequence"/>
</dbReference>
<organism evidence="1 2">
    <name type="scientific">Cimex lectularius</name>
    <name type="common">Bed bug</name>
    <name type="synonym">Acanthia lectularia</name>
    <dbReference type="NCBI Taxonomy" id="79782"/>
    <lineage>
        <taxon>Eukaryota</taxon>
        <taxon>Metazoa</taxon>
        <taxon>Ecdysozoa</taxon>
        <taxon>Arthropoda</taxon>
        <taxon>Hexapoda</taxon>
        <taxon>Insecta</taxon>
        <taxon>Pterygota</taxon>
        <taxon>Neoptera</taxon>
        <taxon>Paraneoptera</taxon>
        <taxon>Hemiptera</taxon>
        <taxon>Heteroptera</taxon>
        <taxon>Panheteroptera</taxon>
        <taxon>Cimicomorpha</taxon>
        <taxon>Cimicidae</taxon>
        <taxon>Cimex</taxon>
    </lineage>
</organism>
<proteinExistence type="predicted"/>
<protein>
    <recommendedName>
        <fullName evidence="3">Ribosome-binding factor A, mitochondrial</fullName>
    </recommendedName>
</protein>
<dbReference type="InterPro" id="IPR015946">
    <property type="entry name" value="KH_dom-like_a/b"/>
</dbReference>
<dbReference type="GeneID" id="106661182"/>
<evidence type="ECO:0000313" key="1">
    <source>
        <dbReference type="EnsemblMetazoa" id="XP_014239911.1"/>
    </source>
</evidence>
<evidence type="ECO:0008006" key="3">
    <source>
        <dbReference type="Google" id="ProtNLM"/>
    </source>
</evidence>
<dbReference type="PANTHER" id="PTHR14725">
    <property type="entry name" value="RIBOSOME-BINDING FACTOR A, MITOCHONDRIAL-RELATED"/>
    <property type="match status" value="1"/>
</dbReference>
<dbReference type="InterPro" id="IPR039212">
    <property type="entry name" value="RBFA_mitochondrial"/>
</dbReference>
<dbReference type="SUPFAM" id="SSF89919">
    <property type="entry name" value="Ribosome-binding factor A, RbfA"/>
    <property type="match status" value="1"/>
</dbReference>
<dbReference type="EnsemblMetazoa" id="XM_014384425.2">
    <property type="protein sequence ID" value="XP_014239911.1"/>
    <property type="gene ID" value="LOC106661182"/>
</dbReference>
<name>A0A8I6R709_CIMLE</name>
<dbReference type="InterPro" id="IPR023799">
    <property type="entry name" value="RbfA_dom_sf"/>
</dbReference>
<evidence type="ECO:0000313" key="2">
    <source>
        <dbReference type="Proteomes" id="UP000494040"/>
    </source>
</evidence>
<dbReference type="PANTHER" id="PTHR14725:SF0">
    <property type="entry name" value="RIBOSOME-BINDING FACTOR A, MITOCHONDRIAL-RELATED"/>
    <property type="match status" value="1"/>
</dbReference>
<dbReference type="OrthoDB" id="418445at2759"/>